<reference evidence="2" key="1">
    <citation type="journal article" date="2020" name="Nature">
        <title>Giant virus diversity and host interactions through global metagenomics.</title>
        <authorList>
            <person name="Schulz F."/>
            <person name="Roux S."/>
            <person name="Paez-Espino D."/>
            <person name="Jungbluth S."/>
            <person name="Walsh D.A."/>
            <person name="Denef V.J."/>
            <person name="McMahon K.D."/>
            <person name="Konstantinidis K.T."/>
            <person name="Eloe-Fadrosh E.A."/>
            <person name="Kyrpides N.C."/>
            <person name="Woyke T."/>
        </authorList>
    </citation>
    <scope>NUCLEOTIDE SEQUENCE</scope>
    <source>
        <strain evidence="2">GVMAG-M-3300009684-20</strain>
    </source>
</reference>
<feature type="transmembrane region" description="Helical" evidence="1">
    <location>
        <begin position="32"/>
        <end position="58"/>
    </location>
</feature>
<name>A0A6C0B5A7_9ZZZZ</name>
<feature type="transmembrane region" description="Helical" evidence="1">
    <location>
        <begin position="70"/>
        <end position="88"/>
    </location>
</feature>
<keyword evidence="1" id="KW-0472">Membrane</keyword>
<organism evidence="2">
    <name type="scientific">viral metagenome</name>
    <dbReference type="NCBI Taxonomy" id="1070528"/>
    <lineage>
        <taxon>unclassified sequences</taxon>
        <taxon>metagenomes</taxon>
        <taxon>organismal metagenomes</taxon>
    </lineage>
</organism>
<feature type="transmembrane region" description="Helical" evidence="1">
    <location>
        <begin position="94"/>
        <end position="118"/>
    </location>
</feature>
<dbReference type="EMBL" id="MN739079">
    <property type="protein sequence ID" value="QHS87232.1"/>
    <property type="molecule type" value="Genomic_DNA"/>
</dbReference>
<dbReference type="AlphaFoldDB" id="A0A6C0B5A7"/>
<accession>A0A6C0B5A7</accession>
<sequence length="145" mass="15297">MADNTDDPVADVPPEQVATEAAGPVVNSANGLLLFMFTHVLILIYYRAAWFALESLLFEKYPAIGAYSKFIMIPFLVPIAGMFASIVNPSAGGLTAWTMSVVGIASSIMIAALIYIMVFDLPPATIELAMNLFKSGSPPAPAAAA</sequence>
<evidence type="ECO:0000256" key="1">
    <source>
        <dbReference type="SAM" id="Phobius"/>
    </source>
</evidence>
<keyword evidence="1" id="KW-0812">Transmembrane</keyword>
<proteinExistence type="predicted"/>
<protein>
    <submittedName>
        <fullName evidence="2">Uncharacterized protein</fullName>
    </submittedName>
</protein>
<evidence type="ECO:0000313" key="2">
    <source>
        <dbReference type="EMBL" id="QHS87232.1"/>
    </source>
</evidence>
<keyword evidence="1" id="KW-1133">Transmembrane helix</keyword>